<keyword evidence="1" id="KW-0812">Transmembrane</keyword>
<dbReference type="KEGG" id="pter:C2L65_07670"/>
<accession>A0A2I8EJC0</accession>
<dbReference type="Proteomes" id="UP000243502">
    <property type="component" value="Chromosome 1"/>
</dbReference>
<reference evidence="2 3" key="1">
    <citation type="submission" date="2018-01" db="EMBL/GenBank/DDBJ databases">
        <title>Species boundaries and ecological features among Paraburkholderia terrae DSMZ17804T, P. hospita DSMZ17164T and P. caribensis DSMZ13236T.</title>
        <authorList>
            <person name="Pratama A.A."/>
        </authorList>
    </citation>
    <scope>NUCLEOTIDE SEQUENCE [LARGE SCALE GENOMIC DNA]</scope>
    <source>
        <strain evidence="2 3">DSM 17804</strain>
    </source>
</reference>
<dbReference type="AlphaFoldDB" id="A0A2I8EJC0"/>
<dbReference type="EMBL" id="CP026111">
    <property type="protein sequence ID" value="AUT59492.1"/>
    <property type="molecule type" value="Genomic_DNA"/>
</dbReference>
<keyword evidence="1" id="KW-1133">Transmembrane helix</keyword>
<sequence>MARFKASGNGRVRVGVDRRLECKCGDDLKEDVVSETFMAYLMGPAVMLIVGVVLWLATRHHRNTSEGRSSRWLDTHYVDLMHHRH</sequence>
<organism evidence="2 3">
    <name type="scientific">Paraburkholderia terrae</name>
    <dbReference type="NCBI Taxonomy" id="311230"/>
    <lineage>
        <taxon>Bacteria</taxon>
        <taxon>Pseudomonadati</taxon>
        <taxon>Pseudomonadota</taxon>
        <taxon>Betaproteobacteria</taxon>
        <taxon>Burkholderiales</taxon>
        <taxon>Burkholderiaceae</taxon>
        <taxon>Paraburkholderia</taxon>
    </lineage>
</organism>
<evidence type="ECO:0000313" key="3">
    <source>
        <dbReference type="Proteomes" id="UP000243502"/>
    </source>
</evidence>
<protein>
    <submittedName>
        <fullName evidence="2">Uncharacterized protein</fullName>
    </submittedName>
</protein>
<keyword evidence="1" id="KW-0472">Membrane</keyword>
<evidence type="ECO:0000256" key="1">
    <source>
        <dbReference type="SAM" id="Phobius"/>
    </source>
</evidence>
<evidence type="ECO:0000313" key="2">
    <source>
        <dbReference type="EMBL" id="AUT59492.1"/>
    </source>
</evidence>
<proteinExistence type="predicted"/>
<feature type="transmembrane region" description="Helical" evidence="1">
    <location>
        <begin position="37"/>
        <end position="58"/>
    </location>
</feature>
<dbReference type="OrthoDB" id="9106374at2"/>
<gene>
    <name evidence="2" type="ORF">C2L65_07670</name>
</gene>
<name>A0A2I8EJC0_9BURK</name>